<accession>A0A3D9DNT4</accession>
<keyword evidence="2" id="KW-1185">Reference proteome</keyword>
<organism evidence="1 2">
    <name type="scientific">Chryseobacterium elymi</name>
    <dbReference type="NCBI Taxonomy" id="395936"/>
    <lineage>
        <taxon>Bacteria</taxon>
        <taxon>Pseudomonadati</taxon>
        <taxon>Bacteroidota</taxon>
        <taxon>Flavobacteriia</taxon>
        <taxon>Flavobacteriales</taxon>
        <taxon>Weeksellaceae</taxon>
        <taxon>Chryseobacterium group</taxon>
        <taxon>Chryseobacterium</taxon>
    </lineage>
</organism>
<dbReference type="EMBL" id="QNUH01000004">
    <property type="protein sequence ID" value="REC79491.1"/>
    <property type="molecule type" value="Genomic_DNA"/>
</dbReference>
<name>A0A3D9DNT4_9FLAO</name>
<reference evidence="1 2" key="1">
    <citation type="journal article" date="2010" name="Syst. Appl. Microbiol.">
        <title>Four new species of Chryseobacterium from the rhizosphere of coastal sand dune plants, Chryseobacterium elymi sp. nov., Chryseobacterium hagamense sp. nov., Chryseobacterium lathyri sp. nov. and Chryseobacterium rhizosphaerae sp. nov.</title>
        <authorList>
            <person name="Cho S.H."/>
            <person name="Lee K.S."/>
            <person name="Shin D.S."/>
            <person name="Han J.H."/>
            <person name="Park K.S."/>
            <person name="Lee C.H."/>
            <person name="Park K.H."/>
            <person name="Kim S.B."/>
        </authorList>
    </citation>
    <scope>NUCLEOTIDE SEQUENCE [LARGE SCALE GENOMIC DNA]</scope>
    <source>
        <strain evidence="1 2">KCTC 22547</strain>
    </source>
</reference>
<sequence length="70" mass="8290">MLSDLKNFLESVKKAKMKERMTVIIKISMIDRKSARKNENLQVFIHEDFLSGYRSIILSGQKRRYIESIL</sequence>
<dbReference type="AlphaFoldDB" id="A0A3D9DNT4"/>
<proteinExistence type="predicted"/>
<evidence type="ECO:0000313" key="2">
    <source>
        <dbReference type="Proteomes" id="UP000257030"/>
    </source>
</evidence>
<protein>
    <submittedName>
        <fullName evidence="1">Uncharacterized protein</fullName>
    </submittedName>
</protein>
<gene>
    <name evidence="1" type="ORF">DRF60_06620</name>
</gene>
<evidence type="ECO:0000313" key="1">
    <source>
        <dbReference type="EMBL" id="REC79491.1"/>
    </source>
</evidence>
<comment type="caution">
    <text evidence="1">The sequence shown here is derived from an EMBL/GenBank/DDBJ whole genome shotgun (WGS) entry which is preliminary data.</text>
</comment>
<dbReference type="Proteomes" id="UP000257030">
    <property type="component" value="Unassembled WGS sequence"/>
</dbReference>